<dbReference type="PANTHER" id="PTHR10877">
    <property type="entry name" value="POLYCYSTIN FAMILY MEMBER"/>
    <property type="match status" value="1"/>
</dbReference>
<dbReference type="InterPro" id="IPR046791">
    <property type="entry name" value="Polycystin_dom"/>
</dbReference>
<dbReference type="FunFam" id="2.60.60.20:FF:000022">
    <property type="entry name" value="Uncharacterized protein"/>
    <property type="match status" value="1"/>
</dbReference>
<organism evidence="14 15">
    <name type="scientific">Magallana gigas</name>
    <name type="common">Pacific oyster</name>
    <name type="synonym">Crassostrea gigas</name>
    <dbReference type="NCBI Taxonomy" id="29159"/>
    <lineage>
        <taxon>Eukaryota</taxon>
        <taxon>Metazoa</taxon>
        <taxon>Spiralia</taxon>
        <taxon>Lophotrochozoa</taxon>
        <taxon>Mollusca</taxon>
        <taxon>Bivalvia</taxon>
        <taxon>Autobranchia</taxon>
        <taxon>Pteriomorphia</taxon>
        <taxon>Ostreida</taxon>
        <taxon>Ostreoidea</taxon>
        <taxon>Ostreidae</taxon>
        <taxon>Magallana</taxon>
    </lineage>
</organism>
<dbReference type="Gene3D" id="2.60.40.10">
    <property type="entry name" value="Immunoglobulins"/>
    <property type="match status" value="2"/>
</dbReference>
<dbReference type="InterPro" id="IPR051223">
    <property type="entry name" value="Polycystin"/>
</dbReference>
<reference evidence="14" key="1">
    <citation type="submission" date="2022-08" db="UniProtKB">
        <authorList>
            <consortium name="EnsemblMetazoa"/>
        </authorList>
    </citation>
    <scope>IDENTIFICATION</scope>
    <source>
        <strain evidence="14">05x7-T-G4-1.051#20</strain>
    </source>
</reference>
<evidence type="ECO:0000256" key="4">
    <source>
        <dbReference type="ARBA" id="ARBA00022475"/>
    </source>
</evidence>
<keyword evidence="9" id="KW-0966">Cell projection</keyword>
<dbReference type="Gene3D" id="2.40.180.10">
    <property type="entry name" value="Catalase core domain"/>
    <property type="match status" value="1"/>
</dbReference>
<dbReference type="GO" id="GO:0050982">
    <property type="term" value="P:detection of mechanical stimulus"/>
    <property type="evidence" value="ECO:0007669"/>
    <property type="project" value="TreeGrafter"/>
</dbReference>
<evidence type="ECO:0000313" key="14">
    <source>
        <dbReference type="EnsemblMetazoa" id="G6152.1:cds"/>
    </source>
</evidence>
<dbReference type="EnsemblMetazoa" id="G6152.1">
    <property type="protein sequence ID" value="G6152.1:cds"/>
    <property type="gene ID" value="G6152"/>
</dbReference>
<keyword evidence="15" id="KW-1185">Reference proteome</keyword>
<dbReference type="GO" id="GO:0005929">
    <property type="term" value="C:cilium"/>
    <property type="evidence" value="ECO:0007669"/>
    <property type="project" value="UniProtKB-SubCell"/>
</dbReference>
<evidence type="ECO:0000256" key="2">
    <source>
        <dbReference type="ARBA" id="ARBA00004651"/>
    </source>
</evidence>
<evidence type="ECO:0000256" key="10">
    <source>
        <dbReference type="PROSITE-ProRule" id="PRU00152"/>
    </source>
</evidence>
<dbReference type="Proteomes" id="UP000005408">
    <property type="component" value="Unassembled WGS sequence"/>
</dbReference>
<dbReference type="Pfam" id="PF02010">
    <property type="entry name" value="REJ"/>
    <property type="match status" value="1"/>
</dbReference>
<evidence type="ECO:0000256" key="5">
    <source>
        <dbReference type="ARBA" id="ARBA00022692"/>
    </source>
</evidence>
<dbReference type="CDD" id="cd00146">
    <property type="entry name" value="PKD"/>
    <property type="match status" value="2"/>
</dbReference>
<keyword evidence="5 11" id="KW-0812">Transmembrane</keyword>
<comment type="similarity">
    <text evidence="3">Belongs to the polycystin family.</text>
</comment>
<comment type="caution">
    <text evidence="10">Lacks conserved residue(s) required for the propagation of feature annotation.</text>
</comment>
<evidence type="ECO:0000256" key="11">
    <source>
        <dbReference type="SAM" id="Phobius"/>
    </source>
</evidence>
<keyword evidence="4" id="KW-1003">Cell membrane</keyword>
<dbReference type="PROSITE" id="PS50095">
    <property type="entry name" value="PLAT"/>
    <property type="match status" value="1"/>
</dbReference>
<evidence type="ECO:0000256" key="6">
    <source>
        <dbReference type="ARBA" id="ARBA00022989"/>
    </source>
</evidence>
<feature type="transmembrane region" description="Helical" evidence="11">
    <location>
        <begin position="1513"/>
        <end position="1533"/>
    </location>
</feature>
<dbReference type="GO" id="GO:0005886">
    <property type="term" value="C:plasma membrane"/>
    <property type="evidence" value="ECO:0007669"/>
    <property type="project" value="UniProtKB-SubCell"/>
</dbReference>
<comment type="subcellular location">
    <subcellularLocation>
        <location evidence="2">Cell membrane</location>
        <topology evidence="2">Multi-pass membrane protein</topology>
    </subcellularLocation>
    <subcellularLocation>
        <location evidence="1">Cell projection</location>
        <location evidence="1">Cilium</location>
    </subcellularLocation>
</comment>
<dbReference type="InterPro" id="IPR035986">
    <property type="entry name" value="PKD_dom_sf"/>
</dbReference>
<evidence type="ECO:0000259" key="12">
    <source>
        <dbReference type="PROSITE" id="PS50093"/>
    </source>
</evidence>
<dbReference type="SUPFAM" id="SSF49723">
    <property type="entry name" value="Lipase/lipooxygenase domain (PLAT/LH2 domain)"/>
    <property type="match status" value="1"/>
</dbReference>
<dbReference type="SMART" id="SM00308">
    <property type="entry name" value="LH2"/>
    <property type="match status" value="1"/>
</dbReference>
<evidence type="ECO:0000256" key="3">
    <source>
        <dbReference type="ARBA" id="ARBA00007200"/>
    </source>
</evidence>
<evidence type="ECO:0000256" key="1">
    <source>
        <dbReference type="ARBA" id="ARBA00004138"/>
    </source>
</evidence>
<sequence length="2131" mass="243165">MDISSKSIAAVNEKIQFVFISPPEWNVYYTIDFGDNNISLHRAGSFQIAFMDRSIVHSYALPGLYNVTLHAWNSMYTHVNSTIIRIEYPISNGSLAVNKFANKIPIPDGKATFTLSYSSTNHDPSNVRCIFDYGDNNETLAVNLTNSQSIQRIHFYRTAGQMNVVFTCTNDLSHQVVKTVVNLETYKLSEISFQYKNPVPMSMKLEQVIPTLEYNHYFKSVTIQKKVTFTIFINKFPNLPSGISVFWDFDDGTPLKHFELVSPTVTHTFAGKRGTYNMVIKMNNSDSEYTVYKNITLGVIKLTCNTSKFDLRFTDVQLKAEGISGDPFYFFNVNSDINTFVSKETYEVNQNMNGTTYTFRYAKFGLYIPSVYGIHLDNERETVYLDEPLIADLSVEDVFGVSVQPMQIPLPPGNASIYVISSSTTTRPFVTCEMKPGDAVDRDIVFTKRQNVSSTEPMVFSYAYKSLGTNIVAIKCSNHISVKTMEKTATTVNSCFDTRGIFDRQYSIPTNPMKVFSANDLYISNRMEIFCKDNIKFYWKLFQTNNTEEFGLPIDYENPIQEGQGRMLIRRNTLREGLIFLHLNVTLSTTWFPEYMYIQFHSSHPFAYIVGGGYVIGLKNMTFDASSESRVTYLDLGIKGNLTFTWKCKRFSRAYMSVAEIRIDETPLDNCSVKELSRGIVQLSSVMSTDLDYAVTVTVHEGSLERTFTQIASITETGPSLAINCSLNCNDKVAVSSKLALVAWCQSCVPGDDVKYDWHLWENLNGRYERVLMSTENQENDTTCNSQAFNVPSFVLQSGKSYVVTLFVTIANHTKHERKIYRKIQTNTPPTDGVCSVSKDTDAVTLISVNCSNWTDPDDSLQTFVYLYETVIRRNLTHGIDDIVSIVYEGSESSIADVPVQAGDPVFGYNVTVRVRIFDIYGDYATFVKNITVVSTEVSSESFDEKFSKYNLSGNDIQTLNFIGAAASSLRQLPYTDSTTKEEDVFRGVESIYIDDTDGGPEIINYQQRVLKLIRLVEKIISPGCNNTHGRYNLADIQTIYSTLDALTRYQPYLTLEAVNTTTDILKTVIGCLEIETVDRPLSTTMLDKLTLLAKVFHRVLDNTLNKMLPEKLQNLDEELSEEDIRSTIIVQTTRFLQETFLLKKTQGNVTLDHHLMNLRASFLFQIRSHERSKQIKQRELAQRNIPCIKNMLSVFNKIMENTIALGERLFLNGLHVLEIMIRKVSGNNLSNTNDPFFAGLYQRNNSEHQYSYLTISIANFLRNPYIYGENASVATSSVPVIKIPQNVSVDSNVPNIGKPVYKRYIPLMNPAYSEKMIYFTFDLINDEDASIIYIKPDGFDKTSQRNMTLYSFFFSSKTFPKATNFDYLKVLGVRDWTDYGFKVFLPGGICRKGNCFLGIQPHAGSSSVKNLLSRKKRAVSNTTTEEPFGNATSLEFMPVEANFSLIFTTTGCRTWTDDNNSWTMEGCTVLPMSDLNYTVCRCTGNTFSSSFYIPPNVINFLTVWGKFDASNASVYGTLIGVFIIYLVAVILLRRQDRKDVDQWAVTFLSDHTTSHVYFYLISVHTGLRRDAGTKSNVQFIVTGDLCDSGIRVLKDRKTKEFSTTSVNKFFFGTTEPLGDLLYLRIWHDNSGLPGYQSWFLGKVIIVDLQTKKRYFFYCNKWLAIDDGDCTLDRIIPVSAPNLISLKKRLSDETQTQIPEHHLWLSLFFRPRQKSLVVFDPMKVLIIVISFSTLLTNWYQERAPNINLQKLRKISISKGYKETNISDLTNYVLPTYDLISEEERADLKKICQEKSKAKSALRNIIFFTLYIIAIYLISYFERDKRSFHLKQNLDNYLMFGKEGPSAITDKKSFYTWLNETFIPTYYPVNNYASKPLTVVDRQWFQDMASIRVGPARLRQVRMKSGSCKYSKLVGTYPCIETYSELNEDQSLYCLEWKSYNESICGTNDYKNRFYTADSWKYTKASDIWGISRMGEYNTYSGGGYILNISAVRADTAMTLDSLGILYIVKDVFRRLHEKFLKFNKYEKSEETTVRKEINAVNVMTLIRDIVTIYGIKKLELKVKSNDNVEEKCKQNYFSSLKLDSCDCHDLVKENNDEEISNNKHISRFDAVSISNIDAKLHVSEDSCNVHK</sequence>
<keyword evidence="6 11" id="KW-1133">Transmembrane helix</keyword>
<feature type="domain" description="PLAT" evidence="13">
    <location>
        <begin position="1558"/>
        <end position="1677"/>
    </location>
</feature>
<evidence type="ECO:0000256" key="9">
    <source>
        <dbReference type="ARBA" id="ARBA00023273"/>
    </source>
</evidence>
<dbReference type="Pfam" id="PF20519">
    <property type="entry name" value="Polycystin_dom"/>
    <property type="match status" value="1"/>
</dbReference>
<accession>A0A8W8NKA8</accession>
<dbReference type="PROSITE" id="PS50093">
    <property type="entry name" value="PKD"/>
    <property type="match status" value="1"/>
</dbReference>
<dbReference type="InterPro" id="IPR000601">
    <property type="entry name" value="PKD_dom"/>
</dbReference>
<protein>
    <recommendedName>
        <fullName evidence="16">Polycystic kidney disease protein 1-like 2</fullName>
    </recommendedName>
</protein>
<evidence type="ECO:0000256" key="7">
    <source>
        <dbReference type="ARBA" id="ARBA00023069"/>
    </source>
</evidence>
<feature type="transmembrane region" description="Helical" evidence="11">
    <location>
        <begin position="1804"/>
        <end position="1820"/>
    </location>
</feature>
<keyword evidence="7" id="KW-0969">Cilium</keyword>
<evidence type="ECO:0000259" key="13">
    <source>
        <dbReference type="PROSITE" id="PS50095"/>
    </source>
</evidence>
<dbReference type="InterPro" id="IPR013783">
    <property type="entry name" value="Ig-like_fold"/>
</dbReference>
<dbReference type="Pfam" id="PF01477">
    <property type="entry name" value="PLAT"/>
    <property type="match status" value="1"/>
</dbReference>
<keyword evidence="8 11" id="KW-0472">Membrane</keyword>
<dbReference type="InterPro" id="IPR036392">
    <property type="entry name" value="PLAT/LH2_dom_sf"/>
</dbReference>
<dbReference type="InterPro" id="IPR001024">
    <property type="entry name" value="PLAT/LH2_dom"/>
</dbReference>
<proteinExistence type="inferred from homology"/>
<feature type="domain" description="PKD" evidence="12">
    <location>
        <begin position="1"/>
        <end position="74"/>
    </location>
</feature>
<name>A0A8W8NKA8_MAGGI</name>
<evidence type="ECO:0000313" key="15">
    <source>
        <dbReference type="Proteomes" id="UP000005408"/>
    </source>
</evidence>
<evidence type="ECO:0000256" key="8">
    <source>
        <dbReference type="ARBA" id="ARBA00023136"/>
    </source>
</evidence>
<dbReference type="SUPFAM" id="SSF49299">
    <property type="entry name" value="PKD domain"/>
    <property type="match status" value="2"/>
</dbReference>
<dbReference type="GO" id="GO:0005262">
    <property type="term" value="F:calcium channel activity"/>
    <property type="evidence" value="ECO:0007669"/>
    <property type="project" value="TreeGrafter"/>
</dbReference>
<dbReference type="PANTHER" id="PTHR10877:SF194">
    <property type="entry name" value="LOCATION OF VULVA DEFECTIVE 1"/>
    <property type="match status" value="1"/>
</dbReference>
<evidence type="ECO:0008006" key="16">
    <source>
        <dbReference type="Google" id="ProtNLM"/>
    </source>
</evidence>
<dbReference type="InterPro" id="IPR002859">
    <property type="entry name" value="PKD/REJ-like"/>
</dbReference>